<gene>
    <name evidence="7" type="ORF">Zmor_006323</name>
    <name evidence="6" type="ORF">Zmor_025429</name>
</gene>
<organism evidence="6 8">
    <name type="scientific">Zophobas morio</name>
    <dbReference type="NCBI Taxonomy" id="2755281"/>
    <lineage>
        <taxon>Eukaryota</taxon>
        <taxon>Metazoa</taxon>
        <taxon>Ecdysozoa</taxon>
        <taxon>Arthropoda</taxon>
        <taxon>Hexapoda</taxon>
        <taxon>Insecta</taxon>
        <taxon>Pterygota</taxon>
        <taxon>Neoptera</taxon>
        <taxon>Endopterygota</taxon>
        <taxon>Coleoptera</taxon>
        <taxon>Polyphaga</taxon>
        <taxon>Cucujiformia</taxon>
        <taxon>Tenebrionidae</taxon>
        <taxon>Zophobas</taxon>
    </lineage>
</organism>
<dbReference type="EMBL" id="JALNTZ010000008">
    <property type="protein sequence ID" value="KAJ3642667.1"/>
    <property type="molecule type" value="Genomic_DNA"/>
</dbReference>
<evidence type="ECO:0000256" key="2">
    <source>
        <dbReference type="ARBA" id="ARBA00022771"/>
    </source>
</evidence>
<keyword evidence="1" id="KW-0479">Metal-binding</keyword>
<dbReference type="EMBL" id="JALNTZ010000002">
    <property type="protein sequence ID" value="KAJ3661951.1"/>
    <property type="molecule type" value="Genomic_DNA"/>
</dbReference>
<protein>
    <recommendedName>
        <fullName evidence="5">FLYWCH-type domain-containing protein</fullName>
    </recommendedName>
</protein>
<dbReference type="Proteomes" id="UP001168821">
    <property type="component" value="Unassembled WGS sequence"/>
</dbReference>
<dbReference type="Pfam" id="PF04500">
    <property type="entry name" value="FLYWCH"/>
    <property type="match status" value="1"/>
</dbReference>
<reference evidence="6" key="1">
    <citation type="journal article" date="2023" name="G3 (Bethesda)">
        <title>Whole genome assemblies of Zophobas morio and Tenebrio molitor.</title>
        <authorList>
            <person name="Kaur S."/>
            <person name="Stinson S.A."/>
            <person name="diCenzo G.C."/>
        </authorList>
    </citation>
    <scope>NUCLEOTIDE SEQUENCE</scope>
    <source>
        <strain evidence="6">QUZm001</strain>
    </source>
</reference>
<dbReference type="Gene3D" id="2.20.25.240">
    <property type="match status" value="1"/>
</dbReference>
<feature type="domain" description="FLYWCH-type" evidence="5">
    <location>
        <begin position="3"/>
        <end position="60"/>
    </location>
</feature>
<keyword evidence="2" id="KW-0863">Zinc-finger</keyword>
<evidence type="ECO:0000259" key="5">
    <source>
        <dbReference type="Pfam" id="PF04500"/>
    </source>
</evidence>
<evidence type="ECO:0000256" key="3">
    <source>
        <dbReference type="ARBA" id="ARBA00022833"/>
    </source>
</evidence>
<evidence type="ECO:0000256" key="1">
    <source>
        <dbReference type="ARBA" id="ARBA00022723"/>
    </source>
</evidence>
<sequence>MEFAKSQKGGRILFYGGYRYRKDKENIHSVSWRCSQEGWKGRLLVSENSSEPTSTTAHSHGSDSAKREVGRVRQSMRELAETSKTKADNSNLHRRYFRRSRSPLTDIRHTTLVILPAERKS</sequence>
<proteinExistence type="predicted"/>
<keyword evidence="3" id="KW-0862">Zinc</keyword>
<accession>A0AA38M540</accession>
<dbReference type="GO" id="GO:0008270">
    <property type="term" value="F:zinc ion binding"/>
    <property type="evidence" value="ECO:0007669"/>
    <property type="project" value="UniProtKB-KW"/>
</dbReference>
<dbReference type="AlphaFoldDB" id="A0AA38M540"/>
<comment type="caution">
    <text evidence="6">The sequence shown here is derived from an EMBL/GenBank/DDBJ whole genome shotgun (WGS) entry which is preliminary data.</text>
</comment>
<name>A0AA38M540_9CUCU</name>
<evidence type="ECO:0000313" key="6">
    <source>
        <dbReference type="EMBL" id="KAJ3642667.1"/>
    </source>
</evidence>
<evidence type="ECO:0000313" key="7">
    <source>
        <dbReference type="EMBL" id="KAJ3661951.1"/>
    </source>
</evidence>
<dbReference type="InterPro" id="IPR007588">
    <property type="entry name" value="Znf_FLYWCH"/>
</dbReference>
<feature type="compositionally biased region" description="Basic and acidic residues" evidence="4">
    <location>
        <begin position="60"/>
        <end position="87"/>
    </location>
</feature>
<feature type="region of interest" description="Disordered" evidence="4">
    <location>
        <begin position="45"/>
        <end position="93"/>
    </location>
</feature>
<evidence type="ECO:0000256" key="4">
    <source>
        <dbReference type="SAM" id="MobiDB-lite"/>
    </source>
</evidence>
<keyword evidence="8" id="KW-1185">Reference proteome</keyword>
<evidence type="ECO:0000313" key="8">
    <source>
        <dbReference type="Proteomes" id="UP001168821"/>
    </source>
</evidence>
<feature type="compositionally biased region" description="Polar residues" evidence="4">
    <location>
        <begin position="46"/>
        <end position="59"/>
    </location>
</feature>